<keyword evidence="2 4" id="KW-0067">ATP-binding</keyword>
<dbReference type="InterPro" id="IPR003439">
    <property type="entry name" value="ABC_transporter-like_ATP-bd"/>
</dbReference>
<organism evidence="4 5">
    <name type="scientific">Haloferax sulfurifontis</name>
    <dbReference type="NCBI Taxonomy" id="255616"/>
    <lineage>
        <taxon>Archaea</taxon>
        <taxon>Methanobacteriati</taxon>
        <taxon>Methanobacteriota</taxon>
        <taxon>Stenosarchaea group</taxon>
        <taxon>Halobacteria</taxon>
        <taxon>Halobacteriales</taxon>
        <taxon>Haloferacaceae</taxon>
        <taxon>Haloferax</taxon>
    </lineage>
</organism>
<evidence type="ECO:0000256" key="2">
    <source>
        <dbReference type="ARBA" id="ARBA00022840"/>
    </source>
</evidence>
<evidence type="ECO:0000259" key="3">
    <source>
        <dbReference type="PROSITE" id="PS50893"/>
    </source>
</evidence>
<dbReference type="InterPro" id="IPR050107">
    <property type="entry name" value="ABC_carbohydrate_import_ATPase"/>
</dbReference>
<dbReference type="GO" id="GO:0005524">
    <property type="term" value="F:ATP binding"/>
    <property type="evidence" value="ECO:0007669"/>
    <property type="project" value="UniProtKB-KW"/>
</dbReference>
<dbReference type="PROSITE" id="PS00211">
    <property type="entry name" value="ABC_TRANSPORTER_1"/>
    <property type="match status" value="1"/>
</dbReference>
<dbReference type="Proteomes" id="UP000646833">
    <property type="component" value="Unassembled WGS sequence"/>
</dbReference>
<feature type="domain" description="ABC transporter" evidence="3">
    <location>
        <begin position="27"/>
        <end position="275"/>
    </location>
</feature>
<dbReference type="PROSITE" id="PS50893">
    <property type="entry name" value="ABC_TRANSPORTER_2"/>
    <property type="match status" value="1"/>
</dbReference>
<dbReference type="RefSeq" id="WP_188424810.1">
    <property type="nucleotide sequence ID" value="NZ_BMCI01000008.1"/>
</dbReference>
<dbReference type="AlphaFoldDB" id="A0A830DWU5"/>
<evidence type="ECO:0000313" key="5">
    <source>
        <dbReference type="Proteomes" id="UP000646833"/>
    </source>
</evidence>
<dbReference type="Gene3D" id="3.40.50.300">
    <property type="entry name" value="P-loop containing nucleotide triphosphate hydrolases"/>
    <property type="match status" value="1"/>
</dbReference>
<gene>
    <name evidence="4" type="ORF">GCM10007209_35580</name>
</gene>
<dbReference type="InterPro" id="IPR017871">
    <property type="entry name" value="ABC_transporter-like_CS"/>
</dbReference>
<comment type="caution">
    <text evidence="4">The sequence shown here is derived from an EMBL/GenBank/DDBJ whole genome shotgun (WGS) entry which is preliminary data.</text>
</comment>
<dbReference type="PANTHER" id="PTHR43790">
    <property type="entry name" value="CARBOHYDRATE TRANSPORT ATP-BINDING PROTEIN MG119-RELATED"/>
    <property type="match status" value="1"/>
</dbReference>
<dbReference type="SMART" id="SM00382">
    <property type="entry name" value="AAA"/>
    <property type="match status" value="1"/>
</dbReference>
<reference evidence="4" key="1">
    <citation type="journal article" date="2014" name="Int. J. Syst. Evol. Microbiol.">
        <title>Complete genome sequence of Corynebacterium casei LMG S-19264T (=DSM 44701T), isolated from a smear-ripened cheese.</title>
        <authorList>
            <consortium name="US DOE Joint Genome Institute (JGI-PGF)"/>
            <person name="Walter F."/>
            <person name="Albersmeier A."/>
            <person name="Kalinowski J."/>
            <person name="Ruckert C."/>
        </authorList>
    </citation>
    <scope>NUCLEOTIDE SEQUENCE</scope>
    <source>
        <strain evidence="4">CCM 7217</strain>
    </source>
</reference>
<dbReference type="InterPro" id="IPR027417">
    <property type="entry name" value="P-loop_NTPase"/>
</dbReference>
<reference evidence="4" key="2">
    <citation type="submission" date="2020-09" db="EMBL/GenBank/DDBJ databases">
        <authorList>
            <person name="Sun Q."/>
            <person name="Sedlacek I."/>
        </authorList>
    </citation>
    <scope>NUCLEOTIDE SEQUENCE</scope>
    <source>
        <strain evidence="4">CCM 7217</strain>
    </source>
</reference>
<dbReference type="GO" id="GO:0016887">
    <property type="term" value="F:ATP hydrolysis activity"/>
    <property type="evidence" value="ECO:0007669"/>
    <property type="project" value="InterPro"/>
</dbReference>
<dbReference type="InterPro" id="IPR003593">
    <property type="entry name" value="AAA+_ATPase"/>
</dbReference>
<proteinExistence type="predicted"/>
<dbReference type="Pfam" id="PF00005">
    <property type="entry name" value="ABC_tran"/>
    <property type="match status" value="1"/>
</dbReference>
<dbReference type="CDD" id="cd03216">
    <property type="entry name" value="ABC_Carb_Monos_I"/>
    <property type="match status" value="1"/>
</dbReference>
<dbReference type="EMBL" id="BMCI01000008">
    <property type="protein sequence ID" value="GGC70523.1"/>
    <property type="molecule type" value="Genomic_DNA"/>
</dbReference>
<evidence type="ECO:0000256" key="1">
    <source>
        <dbReference type="ARBA" id="ARBA00022741"/>
    </source>
</evidence>
<dbReference type="SUPFAM" id="SSF52540">
    <property type="entry name" value="P-loop containing nucleoside triphosphate hydrolases"/>
    <property type="match status" value="1"/>
</dbReference>
<keyword evidence="1" id="KW-0547">Nucleotide-binding</keyword>
<name>A0A830DWU5_9EURY</name>
<protein>
    <submittedName>
        <fullName evidence="4">Sugar ABC transporter ATP-binding protein</fullName>
    </submittedName>
</protein>
<evidence type="ECO:0000313" key="4">
    <source>
        <dbReference type="EMBL" id="GGC70523.1"/>
    </source>
</evidence>
<accession>A0A830DWU5</accession>
<sequence length="278" mass="30074">MSKVDKTAVNSAQNVVSEPAADDETILSVRNISKHYGGVVALEDVSLSIKENEVLSIVGDNGAGKSTFIKLLSGVIPATSGEFFMRDEESDDLEQIVLDSPAMAKRAGIETVFQDMSLSFQHDVASNVFMGREPLKGGVAGRLFRGIDRKYMENRSIEALDEIGFEIDPNAITEELSGGQQQAIAVARALISDPRIVILDEPTAEVSVEGSQKILDLIEELQDSGKTVIFITHNLQEVFDVADRVAVLRSGSLVAELENDGTIDREELVGHMTGAIQQ</sequence>
<dbReference type="PANTHER" id="PTHR43790:SF8">
    <property type="entry name" value="SUGAR ABC TRANSPORTER ATP-BINDING PROTEIN"/>
    <property type="match status" value="1"/>
</dbReference>